<dbReference type="Pfam" id="PF01370">
    <property type="entry name" value="Epimerase"/>
    <property type="match status" value="1"/>
</dbReference>
<evidence type="ECO:0000313" key="5">
    <source>
        <dbReference type="Proteomes" id="UP000829758"/>
    </source>
</evidence>
<evidence type="ECO:0000259" key="2">
    <source>
        <dbReference type="Pfam" id="PF01370"/>
    </source>
</evidence>
<dbReference type="RefSeq" id="WP_227928031.1">
    <property type="nucleotide sequence ID" value="NZ_CP094984.1"/>
</dbReference>
<proteinExistence type="predicted"/>
<evidence type="ECO:0000256" key="1">
    <source>
        <dbReference type="SAM" id="MobiDB-lite"/>
    </source>
</evidence>
<organism evidence="3 6">
    <name type="scientific">Arthrobacter zhangbolii</name>
    <dbReference type="NCBI Taxonomy" id="2886936"/>
    <lineage>
        <taxon>Bacteria</taxon>
        <taxon>Bacillati</taxon>
        <taxon>Actinomycetota</taxon>
        <taxon>Actinomycetes</taxon>
        <taxon>Micrococcales</taxon>
        <taxon>Micrococcaceae</taxon>
        <taxon>Arthrobacter</taxon>
    </lineage>
</organism>
<dbReference type="Gene3D" id="3.40.50.720">
    <property type="entry name" value="NAD(P)-binding Rossmann-like Domain"/>
    <property type="match status" value="1"/>
</dbReference>
<dbReference type="Proteomes" id="UP000829758">
    <property type="component" value="Chromosome"/>
</dbReference>
<accession>A0A9X1M7B5</accession>
<dbReference type="InterPro" id="IPR036291">
    <property type="entry name" value="NAD(P)-bd_dom_sf"/>
</dbReference>
<dbReference type="AlphaFoldDB" id="A0A9X1M7B5"/>
<dbReference type="InterPro" id="IPR001509">
    <property type="entry name" value="Epimerase_deHydtase"/>
</dbReference>
<feature type="region of interest" description="Disordered" evidence="1">
    <location>
        <begin position="273"/>
        <end position="303"/>
    </location>
</feature>
<reference evidence="3" key="1">
    <citation type="submission" date="2021-10" db="EMBL/GenBank/DDBJ databases">
        <title>Novel species in genus Arthrobacter.</title>
        <authorList>
            <person name="Liu Y."/>
        </authorList>
    </citation>
    <scope>NUCLEOTIDE SEQUENCE</scope>
    <source>
        <strain evidence="5">zg-Y462</strain>
        <strain evidence="3">Zg-Y462</strain>
    </source>
</reference>
<evidence type="ECO:0000313" key="3">
    <source>
        <dbReference type="EMBL" id="MCC3271867.1"/>
    </source>
</evidence>
<dbReference type="EMBL" id="CP094984">
    <property type="protein sequence ID" value="UON93308.1"/>
    <property type="molecule type" value="Genomic_DNA"/>
</dbReference>
<feature type="domain" description="NAD-dependent epimerase/dehydratase" evidence="2">
    <location>
        <begin position="25"/>
        <end position="155"/>
    </location>
</feature>
<evidence type="ECO:0000313" key="6">
    <source>
        <dbReference type="Proteomes" id="UP001155145"/>
    </source>
</evidence>
<protein>
    <submittedName>
        <fullName evidence="3">NAD-dependent epimerase/dehydratase family protein</fullName>
    </submittedName>
</protein>
<keyword evidence="5" id="KW-1185">Reference proteome</keyword>
<gene>
    <name evidence="3" type="ORF">LJ755_03875</name>
    <name evidence="4" type="ORF">MUK71_06820</name>
</gene>
<evidence type="ECO:0000313" key="4">
    <source>
        <dbReference type="EMBL" id="UON93308.1"/>
    </source>
</evidence>
<dbReference type="SUPFAM" id="SSF51735">
    <property type="entry name" value="NAD(P)-binding Rossmann-fold domains"/>
    <property type="match status" value="1"/>
</dbReference>
<dbReference type="EMBL" id="JAJFZT010000001">
    <property type="protein sequence ID" value="MCC3271867.1"/>
    <property type="molecule type" value="Genomic_DNA"/>
</dbReference>
<name>A0A9X1M7B5_9MICC</name>
<sequence>MIDVSRQPGQVQRAVRDLSAVSGFYLFVSTGNVYAGQSGHGQDEDAPLLAPLASDVMETMESYGPAKVACEQAVTSGFGVSNRAIVRSGLIGGPGDTSGRSGYWPLRFAHPADAGGRVLVPDAGTQPTQLIDVRDLAQWLVQLAREQKPGVFNAGGGQMPLGRHLETAAAVAQEAAAGNEAAASVPAQQAWLLGQGVHEWSGPRSLPLWLADPQWHGMNARSNLRAAQAGLSLRPLAETLADTLAWEEAAGVDRPRGAGLTREEEQELLGRLDEAAALADTKGKTKQGKTKGPLERSPSAENG</sequence>
<dbReference type="Proteomes" id="UP001155145">
    <property type="component" value="Unassembled WGS sequence"/>
</dbReference>